<dbReference type="Proteomes" id="UP000177276">
    <property type="component" value="Unassembled WGS sequence"/>
</dbReference>
<dbReference type="EMBL" id="MHWS01000014">
    <property type="protein sequence ID" value="OHB12198.1"/>
    <property type="molecule type" value="Genomic_DNA"/>
</dbReference>
<dbReference type="AlphaFoldDB" id="A0A1G2US53"/>
<comment type="caution">
    <text evidence="1">The sequence shown here is derived from an EMBL/GenBank/DDBJ whole genome shotgun (WGS) entry which is preliminary data.</text>
</comment>
<proteinExistence type="predicted"/>
<gene>
    <name evidence="1" type="ORF">A3G46_00085</name>
</gene>
<reference evidence="1 2" key="1">
    <citation type="journal article" date="2016" name="Nat. Commun.">
        <title>Thousands of microbial genomes shed light on interconnected biogeochemical processes in an aquifer system.</title>
        <authorList>
            <person name="Anantharaman K."/>
            <person name="Brown C.T."/>
            <person name="Hug L.A."/>
            <person name="Sharon I."/>
            <person name="Castelle C.J."/>
            <person name="Probst A.J."/>
            <person name="Thomas B.C."/>
            <person name="Singh A."/>
            <person name="Wilkins M.J."/>
            <person name="Karaoz U."/>
            <person name="Brodie E.L."/>
            <person name="Williams K.H."/>
            <person name="Hubbard S.S."/>
            <person name="Banfield J.F."/>
        </authorList>
    </citation>
    <scope>NUCLEOTIDE SEQUENCE [LARGE SCALE GENOMIC DNA]</scope>
</reference>
<name>A0A1G2US53_9BACT</name>
<accession>A0A1G2US53</accession>
<evidence type="ECO:0000313" key="1">
    <source>
        <dbReference type="EMBL" id="OHB12198.1"/>
    </source>
</evidence>
<organism evidence="1 2">
    <name type="scientific">Candidatus Zambryskibacteria bacterium RIFCSPLOWO2_12_FULL_39_16</name>
    <dbReference type="NCBI Taxonomy" id="1802775"/>
    <lineage>
        <taxon>Bacteria</taxon>
        <taxon>Candidatus Zambryskiibacteriota</taxon>
    </lineage>
</organism>
<evidence type="ECO:0000313" key="2">
    <source>
        <dbReference type="Proteomes" id="UP000177276"/>
    </source>
</evidence>
<protein>
    <submittedName>
        <fullName evidence="1">Uncharacterized protein</fullName>
    </submittedName>
</protein>
<sequence>MTVRTWLRPRKGRVVIDRLEDIGHNNNKLLASHQRRQLSWVITEQTGKALIKPLFNIVQVATRKHTQFVVAYQATSWLCETFGRRQDPLQERPQISIQRDTA</sequence>